<evidence type="ECO:0000256" key="1">
    <source>
        <dbReference type="ARBA" id="ARBA00004123"/>
    </source>
</evidence>
<dbReference type="KEGG" id="apln:108744390"/>
<dbReference type="InParanoid" id="A0A1W4XT33"/>
<sequence length="442" mass="49614">MIPPLAPGQSSEEQQSDMVGWQNTFNMRQVTLMNIATSHLGSRNGNRLNFLRTGCIKSSAKSLDILRRNLQKAINKDIDNVIKKYLDKFFQPAISNIKMNLGNDSVDDELVKNVCRTMLDEAKAMYSSASVFSRDSSPYDCSDSDAGSLTELKNCSLSPFSFKRKESDTESEASSTHYTKRCKTRVTKFTESPLLKQAIKRDTIKWTADRINENTLFIMGARANKVLGFGQTRGRLYIKHPDLIRYQGDQEDKDWLSSKNLMPPSGGKAYVMLFEDIQELTARDEYRNSPNVQLHELKGFEAPHFMLQKIKAFLNQLQFQKMQNQANYELLELQTNHCLTPLNNPIDSAPSTPSDTLQMLELQTVNGHVTKHVETGSFIQIPDISPESNASFLSVSLSQSPLQSVNVGSNVLVNVINSNDISNSMVVTSTMSNHNSENSQGF</sequence>
<organism evidence="6 7">
    <name type="scientific">Agrilus planipennis</name>
    <name type="common">Emerald ash borer</name>
    <name type="synonym">Agrilus marcopoli</name>
    <dbReference type="NCBI Taxonomy" id="224129"/>
    <lineage>
        <taxon>Eukaryota</taxon>
        <taxon>Metazoa</taxon>
        <taxon>Ecdysozoa</taxon>
        <taxon>Arthropoda</taxon>
        <taxon>Hexapoda</taxon>
        <taxon>Insecta</taxon>
        <taxon>Pterygota</taxon>
        <taxon>Neoptera</taxon>
        <taxon>Endopterygota</taxon>
        <taxon>Coleoptera</taxon>
        <taxon>Polyphaga</taxon>
        <taxon>Elateriformia</taxon>
        <taxon>Buprestoidea</taxon>
        <taxon>Buprestidae</taxon>
        <taxon>Agrilinae</taxon>
        <taxon>Agrilus</taxon>
    </lineage>
</organism>
<dbReference type="OrthoDB" id="5860246at2759"/>
<evidence type="ECO:0000256" key="3">
    <source>
        <dbReference type="ARBA" id="ARBA00023242"/>
    </source>
</evidence>
<feature type="domain" description="TdIF1 C-terminal" evidence="5">
    <location>
        <begin position="214"/>
        <end position="310"/>
    </location>
</feature>
<comment type="subcellular location">
    <subcellularLocation>
        <location evidence="1">Nucleus</location>
    </subcellularLocation>
</comment>
<dbReference type="PANTHER" id="PTHR23399">
    <property type="entry name" value="DEOXYNUCLEOTIDYLTRANSFERASE TERMINAL-INTERACTING PROTEIN 1"/>
    <property type="match status" value="1"/>
</dbReference>
<dbReference type="GO" id="GO:0031491">
    <property type="term" value="F:nucleosome binding"/>
    <property type="evidence" value="ECO:0007669"/>
    <property type="project" value="TreeGrafter"/>
</dbReference>
<name>A0A1W4XT33_AGRPL</name>
<protein>
    <submittedName>
        <fullName evidence="7">Deoxynucleotidyltransferase terminal-interacting protein 1</fullName>
    </submittedName>
</protein>
<evidence type="ECO:0000256" key="2">
    <source>
        <dbReference type="ARBA" id="ARBA00023125"/>
    </source>
</evidence>
<dbReference type="RefSeq" id="XP_018335628.1">
    <property type="nucleotide sequence ID" value="XM_018480126.1"/>
</dbReference>
<keyword evidence="3" id="KW-0539">Nucleus</keyword>
<dbReference type="AlphaFoldDB" id="A0A1W4XT33"/>
<dbReference type="GO" id="GO:0003677">
    <property type="term" value="F:DNA binding"/>
    <property type="evidence" value="ECO:0007669"/>
    <property type="project" value="UniProtKB-KW"/>
</dbReference>
<dbReference type="Pfam" id="PF18192">
    <property type="entry name" value="DNTTIP1_dimer"/>
    <property type="match status" value="1"/>
</dbReference>
<dbReference type="FunCoup" id="A0A1W4XT33">
    <property type="interactions" value="112"/>
</dbReference>
<dbReference type="InterPro" id="IPR026064">
    <property type="entry name" value="TdIF1"/>
</dbReference>
<dbReference type="GeneID" id="108744390"/>
<dbReference type="Proteomes" id="UP000192223">
    <property type="component" value="Unplaced"/>
</dbReference>
<evidence type="ECO:0000313" key="7">
    <source>
        <dbReference type="RefSeq" id="XP_018335628.1"/>
    </source>
</evidence>
<gene>
    <name evidence="7" type="primary">LOC108744390</name>
</gene>
<reference evidence="7" key="1">
    <citation type="submission" date="2025-08" db="UniProtKB">
        <authorList>
            <consortium name="RefSeq"/>
        </authorList>
    </citation>
    <scope>IDENTIFICATION</scope>
    <source>
        <tissue evidence="7">Entire body</tissue>
    </source>
</reference>
<dbReference type="STRING" id="224129.A0A1W4XT33"/>
<dbReference type="Pfam" id="PF21229">
    <property type="entry name" value="TdIF1_2nd"/>
    <property type="match status" value="1"/>
</dbReference>
<feature type="domain" description="DNTTIP1 dimerisation" evidence="4">
    <location>
        <begin position="61"/>
        <end position="128"/>
    </location>
</feature>
<proteinExistence type="predicted"/>
<evidence type="ECO:0000313" key="6">
    <source>
        <dbReference type="Proteomes" id="UP000192223"/>
    </source>
</evidence>
<keyword evidence="6" id="KW-1185">Reference proteome</keyword>
<evidence type="ECO:0000259" key="5">
    <source>
        <dbReference type="Pfam" id="PF21229"/>
    </source>
</evidence>
<dbReference type="PANTHER" id="PTHR23399:SF2">
    <property type="entry name" value="DEOXYNUCLEOTIDYLTRANSFERASE TERMINAL-INTERACTING PROTEIN 1"/>
    <property type="match status" value="1"/>
</dbReference>
<dbReference type="InterPro" id="IPR041384">
    <property type="entry name" value="DNTTIP1_dimer"/>
</dbReference>
<accession>A0A1W4XT33</accession>
<dbReference type="InterPro" id="IPR049121">
    <property type="entry name" value="TdIF1_C"/>
</dbReference>
<evidence type="ECO:0000259" key="4">
    <source>
        <dbReference type="Pfam" id="PF18192"/>
    </source>
</evidence>
<keyword evidence="2" id="KW-0238">DNA-binding</keyword>
<dbReference type="GO" id="GO:0005634">
    <property type="term" value="C:nucleus"/>
    <property type="evidence" value="ECO:0007669"/>
    <property type="project" value="UniProtKB-SubCell"/>
</dbReference>